<gene>
    <name evidence="1" type="ORF">OCBIM_22013049mg</name>
</gene>
<organism evidence="1">
    <name type="scientific">Octopus bimaculoides</name>
    <name type="common">California two-spotted octopus</name>
    <dbReference type="NCBI Taxonomy" id="37653"/>
    <lineage>
        <taxon>Eukaryota</taxon>
        <taxon>Metazoa</taxon>
        <taxon>Spiralia</taxon>
        <taxon>Lophotrochozoa</taxon>
        <taxon>Mollusca</taxon>
        <taxon>Cephalopoda</taxon>
        <taxon>Coleoidea</taxon>
        <taxon>Octopodiformes</taxon>
        <taxon>Octopoda</taxon>
        <taxon>Incirrata</taxon>
        <taxon>Octopodidae</taxon>
        <taxon>Octopus</taxon>
    </lineage>
</organism>
<dbReference type="EMBL" id="KQ417977">
    <property type="protein sequence ID" value="KOF89445.1"/>
    <property type="molecule type" value="Genomic_DNA"/>
</dbReference>
<reference evidence="1" key="1">
    <citation type="submission" date="2015-07" db="EMBL/GenBank/DDBJ databases">
        <title>MeaNS - Measles Nucleotide Surveillance Program.</title>
        <authorList>
            <person name="Tran T."/>
            <person name="Druce J."/>
        </authorList>
    </citation>
    <scope>NUCLEOTIDE SEQUENCE</scope>
    <source>
        <strain evidence="1">UCB-OBI-ISO-001</strain>
        <tissue evidence="1">Gonad</tissue>
    </source>
</reference>
<accession>A0A0L8HKY8</accession>
<protein>
    <submittedName>
        <fullName evidence="1">Uncharacterized protein</fullName>
    </submittedName>
</protein>
<proteinExistence type="predicted"/>
<evidence type="ECO:0000313" key="1">
    <source>
        <dbReference type="EMBL" id="KOF89445.1"/>
    </source>
</evidence>
<dbReference type="AlphaFoldDB" id="A0A0L8HKY8"/>
<sequence>MDFVPFKYESEIEKSTFLSVKKLKLFFFCAKIQSLLPFLETCKLEKVIPDGLTSNIAMCASQPDEV</sequence>
<name>A0A0L8HKY8_OCTBM</name>